<feature type="compositionally biased region" description="Acidic residues" evidence="1">
    <location>
        <begin position="242"/>
        <end position="253"/>
    </location>
</feature>
<dbReference type="Proteomes" id="UP000440224">
    <property type="component" value="Unassembled WGS sequence"/>
</dbReference>
<evidence type="ECO:0000313" key="4">
    <source>
        <dbReference type="Proteomes" id="UP000440224"/>
    </source>
</evidence>
<evidence type="ECO:0000256" key="2">
    <source>
        <dbReference type="SAM" id="Phobius"/>
    </source>
</evidence>
<dbReference type="Pfam" id="PF07963">
    <property type="entry name" value="N_methyl"/>
    <property type="match status" value="1"/>
</dbReference>
<dbReference type="InterPro" id="IPR012902">
    <property type="entry name" value="N_methyl_site"/>
</dbReference>
<dbReference type="RefSeq" id="WP_153820795.1">
    <property type="nucleotide sequence ID" value="NZ_WJIE01000005.1"/>
</dbReference>
<gene>
    <name evidence="3" type="ORF">GF068_18830</name>
</gene>
<keyword evidence="4" id="KW-1185">Reference proteome</keyword>
<name>A0A6N7PT29_9BACT</name>
<keyword evidence="2" id="KW-0472">Membrane</keyword>
<sequence length="253" mass="27478">MPAAFARPSKCHAAASSRGRRGLSLVEVLITLAIMTLITGAAVLGLGGLKRARLRQSAVMITSAVRVAYGHANAIGKPVRLVFDFEKRSVVLEEGTGQLAIDRRTKTGGAAGATESEREAEQQKAQDDKLEQQGLRAPKPSFTPTSAFGFEGDKENPGKSLADGIRFMSVDTAHQDEPIEEDRAYLYFFPGGQTERAAIQIVLGNPAEADKDRDFMTILVSPLTGKPTMQKGRVEMKRPRDDEEESEREDSGF</sequence>
<comment type="caution">
    <text evidence="3">The sequence shown here is derived from an EMBL/GenBank/DDBJ whole genome shotgun (WGS) entry which is preliminary data.</text>
</comment>
<feature type="region of interest" description="Disordered" evidence="1">
    <location>
        <begin position="221"/>
        <end position="253"/>
    </location>
</feature>
<keyword evidence="2" id="KW-1133">Transmembrane helix</keyword>
<dbReference type="AlphaFoldDB" id="A0A6N7PT29"/>
<proteinExistence type="predicted"/>
<evidence type="ECO:0000256" key="1">
    <source>
        <dbReference type="SAM" id="MobiDB-lite"/>
    </source>
</evidence>
<feature type="compositionally biased region" description="Basic and acidic residues" evidence="1">
    <location>
        <begin position="115"/>
        <end position="131"/>
    </location>
</feature>
<feature type="region of interest" description="Disordered" evidence="1">
    <location>
        <begin position="102"/>
        <end position="161"/>
    </location>
</feature>
<reference evidence="3 4" key="1">
    <citation type="submission" date="2019-10" db="EMBL/GenBank/DDBJ databases">
        <title>A soil myxobacterium in the family Polyangiaceae.</title>
        <authorList>
            <person name="Li Y."/>
            <person name="Wang J."/>
        </authorList>
    </citation>
    <scope>NUCLEOTIDE SEQUENCE [LARGE SCALE GENOMIC DNA]</scope>
    <source>
        <strain evidence="3 4">DSM 14734</strain>
    </source>
</reference>
<keyword evidence="2" id="KW-0812">Transmembrane</keyword>
<dbReference type="PROSITE" id="PS00409">
    <property type="entry name" value="PROKAR_NTER_METHYL"/>
    <property type="match status" value="1"/>
</dbReference>
<accession>A0A6N7PT29</accession>
<evidence type="ECO:0000313" key="3">
    <source>
        <dbReference type="EMBL" id="MRG93956.1"/>
    </source>
</evidence>
<feature type="transmembrane region" description="Helical" evidence="2">
    <location>
        <begin position="28"/>
        <end position="49"/>
    </location>
</feature>
<organism evidence="3 4">
    <name type="scientific">Polyangium spumosum</name>
    <dbReference type="NCBI Taxonomy" id="889282"/>
    <lineage>
        <taxon>Bacteria</taxon>
        <taxon>Pseudomonadati</taxon>
        <taxon>Myxococcota</taxon>
        <taxon>Polyangia</taxon>
        <taxon>Polyangiales</taxon>
        <taxon>Polyangiaceae</taxon>
        <taxon>Polyangium</taxon>
    </lineage>
</organism>
<protein>
    <submittedName>
        <fullName evidence="3">Prepilin-type N-terminal cleavage/methylation domain-containing protein</fullName>
    </submittedName>
</protein>
<dbReference type="OrthoDB" id="5510520at2"/>
<feature type="compositionally biased region" description="Basic and acidic residues" evidence="1">
    <location>
        <begin position="232"/>
        <end position="241"/>
    </location>
</feature>
<dbReference type="EMBL" id="WJIE01000005">
    <property type="protein sequence ID" value="MRG93956.1"/>
    <property type="molecule type" value="Genomic_DNA"/>
</dbReference>
<dbReference type="NCBIfam" id="TIGR02532">
    <property type="entry name" value="IV_pilin_GFxxxE"/>
    <property type="match status" value="1"/>
</dbReference>